<accession>A0A0B6YQL2</accession>
<organism evidence="1">
    <name type="scientific">Arion vulgaris</name>
    <dbReference type="NCBI Taxonomy" id="1028688"/>
    <lineage>
        <taxon>Eukaryota</taxon>
        <taxon>Metazoa</taxon>
        <taxon>Spiralia</taxon>
        <taxon>Lophotrochozoa</taxon>
        <taxon>Mollusca</taxon>
        <taxon>Gastropoda</taxon>
        <taxon>Heterobranchia</taxon>
        <taxon>Euthyneura</taxon>
        <taxon>Panpulmonata</taxon>
        <taxon>Eupulmonata</taxon>
        <taxon>Stylommatophora</taxon>
        <taxon>Helicina</taxon>
        <taxon>Arionoidea</taxon>
        <taxon>Arionidae</taxon>
        <taxon>Arion</taxon>
    </lineage>
</organism>
<proteinExistence type="predicted"/>
<reference evidence="1" key="1">
    <citation type="submission" date="2014-12" db="EMBL/GenBank/DDBJ databases">
        <title>Insight into the proteome of Arion vulgaris.</title>
        <authorList>
            <person name="Aradska J."/>
            <person name="Bulat T."/>
            <person name="Smidak R."/>
            <person name="Sarate P."/>
            <person name="Gangsoo J."/>
            <person name="Sialana F."/>
            <person name="Bilban M."/>
            <person name="Lubec G."/>
        </authorList>
    </citation>
    <scope>NUCLEOTIDE SEQUENCE</scope>
    <source>
        <tissue evidence="1">Skin</tissue>
    </source>
</reference>
<name>A0A0B6YQL2_9EUPU</name>
<dbReference type="AlphaFoldDB" id="A0A0B6YQL2"/>
<evidence type="ECO:0000313" key="1">
    <source>
        <dbReference type="EMBL" id="CEK58056.1"/>
    </source>
</evidence>
<gene>
    <name evidence="1" type="primary">ORF31866</name>
</gene>
<sequence length="84" mass="9722">MNEIVHFEWSLLITVNNEAIEVDKFIYILSKEVTKGDWEKDLAVRLTNETCVMIKNILTSNGIRIKLRVYQNNSLGILIQKNEG</sequence>
<dbReference type="EMBL" id="HACG01011191">
    <property type="protein sequence ID" value="CEK58056.1"/>
    <property type="molecule type" value="Transcribed_RNA"/>
</dbReference>
<protein>
    <submittedName>
        <fullName evidence="1">Uncharacterized protein</fullName>
    </submittedName>
</protein>